<accession>E6Q7C4</accession>
<dbReference type="Gene3D" id="2.30.110.10">
    <property type="entry name" value="Electron Transport, Fmn-binding Protein, Chain A"/>
    <property type="match status" value="1"/>
</dbReference>
<sequence>MYRPPAFAFDDEAEIDRLMQRYPFGVLVTEGSDGFPHATHLPMLAQRSESGLRLIGHIARANPQCDAIRGGAPALAVFTGAHAYISPSWYEPLYPQVPTWNYSAVHARGHLREASEPQAILAHLTAHFEASFERPWEFAKLDASFVENQVRGIVAFELLVERIDGKAKLSQNREARDAAGAIAGLRASGEPLDRACAAEMQRFYERRR</sequence>
<comment type="caution">
    <text evidence="1">The sequence shown here is derived from an EMBL/GenBank/DDBJ whole genome shotgun (WGS) entry which is preliminary data.</text>
</comment>
<dbReference type="InterPro" id="IPR007396">
    <property type="entry name" value="TR_PAI2-type"/>
</dbReference>
<evidence type="ECO:0000313" key="1">
    <source>
        <dbReference type="EMBL" id="CBI03099.1"/>
    </source>
</evidence>
<proteinExistence type="predicted"/>
<dbReference type="AlphaFoldDB" id="E6Q7C4"/>
<dbReference type="InterPro" id="IPR012349">
    <property type="entry name" value="Split_barrel_FMN-bd"/>
</dbReference>
<protein>
    <submittedName>
        <fullName evidence="1">Putative Negative transcriptional regulator</fullName>
    </submittedName>
</protein>
<organism evidence="1">
    <name type="scientific">mine drainage metagenome</name>
    <dbReference type="NCBI Taxonomy" id="410659"/>
    <lineage>
        <taxon>unclassified sequences</taxon>
        <taxon>metagenomes</taxon>
        <taxon>ecological metagenomes</taxon>
    </lineage>
</organism>
<dbReference type="SUPFAM" id="SSF50475">
    <property type="entry name" value="FMN-binding split barrel"/>
    <property type="match status" value="1"/>
</dbReference>
<dbReference type="PIRSF" id="PIRSF010372">
    <property type="entry name" value="PaiB"/>
    <property type="match status" value="1"/>
</dbReference>
<dbReference type="PANTHER" id="PTHR35802:SF1">
    <property type="entry name" value="PROTEASE SYNTHASE AND SPORULATION PROTEIN PAI 2"/>
    <property type="match status" value="1"/>
</dbReference>
<reference evidence="1" key="1">
    <citation type="submission" date="2009-10" db="EMBL/GenBank/DDBJ databases">
        <title>Diversity of trophic interactions inside an arsenic-rich microbial ecosystem.</title>
        <authorList>
            <person name="Bertin P.N."/>
            <person name="Heinrich-Salmeron A."/>
            <person name="Pelletier E."/>
            <person name="Goulhen-Chollet F."/>
            <person name="Arsene-Ploetze F."/>
            <person name="Gallien S."/>
            <person name="Calteau A."/>
            <person name="Vallenet D."/>
            <person name="Casiot C."/>
            <person name="Chane-Woon-Ming B."/>
            <person name="Giloteaux L."/>
            <person name="Barakat M."/>
            <person name="Bonnefoy V."/>
            <person name="Bruneel O."/>
            <person name="Chandler M."/>
            <person name="Cleiss J."/>
            <person name="Duran R."/>
            <person name="Elbaz-Poulichet F."/>
            <person name="Fonknechten N."/>
            <person name="Lauga B."/>
            <person name="Mornico D."/>
            <person name="Ortet P."/>
            <person name="Schaeffer C."/>
            <person name="Siguier P."/>
            <person name="Alexander Thil Smith A."/>
            <person name="Van Dorsselaer A."/>
            <person name="Weissenbach J."/>
            <person name="Medigue C."/>
            <person name="Le Paslier D."/>
        </authorList>
    </citation>
    <scope>NUCLEOTIDE SEQUENCE</scope>
</reference>
<name>E6Q7C4_9ZZZZ</name>
<dbReference type="PANTHER" id="PTHR35802">
    <property type="entry name" value="PROTEASE SYNTHASE AND SPORULATION PROTEIN PAI 2"/>
    <property type="match status" value="1"/>
</dbReference>
<dbReference type="EMBL" id="CABO01000049">
    <property type="protein sequence ID" value="CBI03099.1"/>
    <property type="molecule type" value="Genomic_DNA"/>
</dbReference>
<dbReference type="Pfam" id="PF04299">
    <property type="entry name" value="FMN_bind_2"/>
    <property type="match status" value="1"/>
</dbReference>
<gene>
    <name evidence="1" type="ORF">CARN4_2755</name>
</gene>